<dbReference type="Gene3D" id="1.25.40.10">
    <property type="entry name" value="Tetratricopeptide repeat domain"/>
    <property type="match status" value="1"/>
</dbReference>
<feature type="chain" id="PRO_5029742101" evidence="5">
    <location>
        <begin position="20"/>
        <end position="621"/>
    </location>
</feature>
<keyword evidence="8" id="KW-1185">Reference proteome</keyword>
<dbReference type="PROSITE" id="PS51123">
    <property type="entry name" value="OMPA_2"/>
    <property type="match status" value="1"/>
</dbReference>
<feature type="domain" description="OmpA-like" evidence="6">
    <location>
        <begin position="505"/>
        <end position="621"/>
    </location>
</feature>
<evidence type="ECO:0000256" key="3">
    <source>
        <dbReference type="ARBA" id="ARBA00023237"/>
    </source>
</evidence>
<evidence type="ECO:0000256" key="1">
    <source>
        <dbReference type="ARBA" id="ARBA00004442"/>
    </source>
</evidence>
<evidence type="ECO:0000256" key="5">
    <source>
        <dbReference type="SAM" id="SignalP"/>
    </source>
</evidence>
<protein>
    <submittedName>
        <fullName evidence="7">OmpA family protein</fullName>
    </submittedName>
</protein>
<dbReference type="InterPro" id="IPR011990">
    <property type="entry name" value="TPR-like_helical_dom_sf"/>
</dbReference>
<dbReference type="Pfam" id="PF00691">
    <property type="entry name" value="OmpA"/>
    <property type="match status" value="1"/>
</dbReference>
<dbReference type="InterPro" id="IPR006664">
    <property type="entry name" value="OMP_bac"/>
</dbReference>
<evidence type="ECO:0000256" key="2">
    <source>
        <dbReference type="ARBA" id="ARBA00023136"/>
    </source>
</evidence>
<dbReference type="Pfam" id="PF07676">
    <property type="entry name" value="PD40"/>
    <property type="match status" value="2"/>
</dbReference>
<dbReference type="EMBL" id="WAEM01000014">
    <property type="protein sequence ID" value="KAB1153587.1"/>
    <property type="molecule type" value="Genomic_DNA"/>
</dbReference>
<reference evidence="7 8" key="1">
    <citation type="submission" date="2019-09" db="EMBL/GenBank/DDBJ databases">
        <title>Flavobacterium sp. nov., isolated from glacier ice.</title>
        <authorList>
            <person name="Liu Q."/>
        </authorList>
    </citation>
    <scope>NUCLEOTIDE SEQUENCE [LARGE SCALE GENOMIC DNA]</scope>
    <source>
        <strain evidence="7 8">NBRC 112527</strain>
    </source>
</reference>
<organism evidence="7 8">
    <name type="scientific">Flavobacterium luteum</name>
    <dbReference type="NCBI Taxonomy" id="2026654"/>
    <lineage>
        <taxon>Bacteria</taxon>
        <taxon>Pseudomonadati</taxon>
        <taxon>Bacteroidota</taxon>
        <taxon>Flavobacteriia</taxon>
        <taxon>Flavobacteriales</taxon>
        <taxon>Flavobacteriaceae</taxon>
        <taxon>Flavobacterium</taxon>
    </lineage>
</organism>
<keyword evidence="3" id="KW-0998">Cell outer membrane</keyword>
<dbReference type="InterPro" id="IPR006665">
    <property type="entry name" value="OmpA-like"/>
</dbReference>
<dbReference type="Proteomes" id="UP000490922">
    <property type="component" value="Unassembled WGS sequence"/>
</dbReference>
<dbReference type="SUPFAM" id="SSF48452">
    <property type="entry name" value="TPR-like"/>
    <property type="match status" value="1"/>
</dbReference>
<gene>
    <name evidence="7" type="ORF">F6464_14190</name>
</gene>
<dbReference type="InterPro" id="IPR050330">
    <property type="entry name" value="Bact_OuterMem_StrucFunc"/>
</dbReference>
<dbReference type="CDD" id="cd07185">
    <property type="entry name" value="OmpA_C-like"/>
    <property type="match status" value="1"/>
</dbReference>
<comment type="subcellular location">
    <subcellularLocation>
        <location evidence="1">Cell outer membrane</location>
    </subcellularLocation>
</comment>
<dbReference type="AlphaFoldDB" id="A0A7J5A7W6"/>
<dbReference type="OrthoDB" id="9809364at2"/>
<keyword evidence="2 4" id="KW-0472">Membrane</keyword>
<dbReference type="InterPro" id="IPR011659">
    <property type="entry name" value="WD40"/>
</dbReference>
<dbReference type="SUPFAM" id="SSF82171">
    <property type="entry name" value="DPP6 N-terminal domain-like"/>
    <property type="match status" value="1"/>
</dbReference>
<dbReference type="PANTHER" id="PTHR30329">
    <property type="entry name" value="STATOR ELEMENT OF FLAGELLAR MOTOR COMPLEX"/>
    <property type="match status" value="1"/>
</dbReference>
<dbReference type="PANTHER" id="PTHR30329:SF21">
    <property type="entry name" value="LIPOPROTEIN YIAD-RELATED"/>
    <property type="match status" value="1"/>
</dbReference>
<accession>A0A7J5A7W6</accession>
<dbReference type="PRINTS" id="PR01021">
    <property type="entry name" value="OMPADOMAIN"/>
</dbReference>
<evidence type="ECO:0000313" key="7">
    <source>
        <dbReference type="EMBL" id="KAB1153587.1"/>
    </source>
</evidence>
<dbReference type="InterPro" id="IPR036737">
    <property type="entry name" value="OmpA-like_sf"/>
</dbReference>
<dbReference type="SUPFAM" id="SSF103088">
    <property type="entry name" value="OmpA-like"/>
    <property type="match status" value="1"/>
</dbReference>
<evidence type="ECO:0000256" key="4">
    <source>
        <dbReference type="PROSITE-ProRule" id="PRU00473"/>
    </source>
</evidence>
<comment type="caution">
    <text evidence="7">The sequence shown here is derived from an EMBL/GenBank/DDBJ whole genome shotgun (WGS) entry which is preliminary data.</text>
</comment>
<dbReference type="RefSeq" id="WP_151108610.1">
    <property type="nucleotide sequence ID" value="NZ_WAEM01000014.1"/>
</dbReference>
<evidence type="ECO:0000313" key="8">
    <source>
        <dbReference type="Proteomes" id="UP000490922"/>
    </source>
</evidence>
<proteinExistence type="predicted"/>
<evidence type="ECO:0000259" key="6">
    <source>
        <dbReference type="PROSITE" id="PS51123"/>
    </source>
</evidence>
<keyword evidence="5" id="KW-0732">Signal</keyword>
<dbReference type="GO" id="GO:0009279">
    <property type="term" value="C:cell outer membrane"/>
    <property type="evidence" value="ECO:0007669"/>
    <property type="project" value="UniProtKB-SubCell"/>
</dbReference>
<name>A0A7J5A7W6_9FLAO</name>
<sequence>MKKIKLILFFILVSTSLLAQNRDTKVADQLFDRFEYVQAVQEYLTLVEKERADGYVNKQLGDCYYNMYNTKEAEKWYAQAIKSNQDAETYYRYAQMLKSNSKYELANVQMKIFATKSPKDQRAIEFSKNPDYLPKLIDKEKLFDVTVLDINSDKSDFGAVLYNDVVYFASARNESEKNYGWNDEPFLDLYQATYNADGTYSKPTPIAALNSKFHEGPLTMSKDGNTIYFSSESFNEKLFEKDKSKKLKYGQVGLFKAVKANGEWSDISPLPFNSKSYSTSNPSMNSDDNMLYFSSNMPGSIGGYDIWKVKINNNGSYGKPENLGDKINTPGDEGFPFITNDNILYFASNGLTGFGGLDIFSADLNKNTLPINVGKPVNTEKDDFAFTFNKEKNSGYLSSNRSGDDNIYASVPVCEAQIVTVVKNSKTGVLLANARVVILDDKNNVIETKISNDKGEVVYDVECQKAYAIEVYKDGFVTKSFPVANIKSGKVIIDASIDPIDVIITDTEIILNPIYFEYDKSNITKQGAAELDKLVYVMSQNDKLVIYAKSHTDSRGSDKYNLDLSERRAKSTVQYVISKGISANRITGNGFGESQPKVDCKNKCTDAEYALNRRSEFLLVK</sequence>
<dbReference type="Gene3D" id="3.30.1330.60">
    <property type="entry name" value="OmpA-like domain"/>
    <property type="match status" value="1"/>
</dbReference>
<feature type="signal peptide" evidence="5">
    <location>
        <begin position="1"/>
        <end position="19"/>
    </location>
</feature>